<dbReference type="InterPro" id="IPR024788">
    <property type="entry name" value="Malectin-like_Carb-bd_dom"/>
</dbReference>
<dbReference type="PANTHER" id="PTHR45631">
    <property type="entry name" value="OS07G0107800 PROTEIN-RELATED"/>
    <property type="match status" value="1"/>
</dbReference>
<reference evidence="3 4" key="1">
    <citation type="submission" date="2023-10" db="EMBL/GenBank/DDBJ databases">
        <title>Chromosome-scale genome assembly provides insights into flower coloration mechanisms of Canna indica.</title>
        <authorList>
            <person name="Li C."/>
        </authorList>
    </citation>
    <scope>NUCLEOTIDE SEQUENCE [LARGE SCALE GENOMIC DNA]</scope>
    <source>
        <tissue evidence="3">Flower</tissue>
    </source>
</reference>
<dbReference type="GO" id="GO:0016020">
    <property type="term" value="C:membrane"/>
    <property type="evidence" value="ECO:0007669"/>
    <property type="project" value="UniProtKB-SubCell"/>
</dbReference>
<dbReference type="AlphaFoldDB" id="A0AAQ3JKN7"/>
<keyword evidence="3" id="KW-0418">Kinase</keyword>
<evidence type="ECO:0000313" key="3">
    <source>
        <dbReference type="EMBL" id="WOK91458.1"/>
    </source>
</evidence>
<keyword evidence="4" id="KW-1185">Reference proteome</keyword>
<sequence length="139" mass="15494">MLSNSQGYAFGPPMIVMQTAATPDNSSVMEFNWTFADAEVPNNEFYVNLFFAEFEFRTSRTFDVYLNGRFFYSAPQKYLLISILYSTIPLNASSQYLWALNSTGVSPLPPFINAGEAFTAMHLTQAATDSRDGVSLPVD</sequence>
<organism evidence="3 4">
    <name type="scientific">Canna indica</name>
    <name type="common">Indian-shot</name>
    <dbReference type="NCBI Taxonomy" id="4628"/>
    <lineage>
        <taxon>Eukaryota</taxon>
        <taxon>Viridiplantae</taxon>
        <taxon>Streptophyta</taxon>
        <taxon>Embryophyta</taxon>
        <taxon>Tracheophyta</taxon>
        <taxon>Spermatophyta</taxon>
        <taxon>Magnoliopsida</taxon>
        <taxon>Liliopsida</taxon>
        <taxon>Zingiberales</taxon>
        <taxon>Cannaceae</taxon>
        <taxon>Canna</taxon>
    </lineage>
</organism>
<proteinExistence type="predicted"/>
<gene>
    <name evidence="3" type="ORF">Cni_G00149</name>
</gene>
<dbReference type="GO" id="GO:0016301">
    <property type="term" value="F:kinase activity"/>
    <property type="evidence" value="ECO:0007669"/>
    <property type="project" value="UniProtKB-KW"/>
</dbReference>
<protein>
    <submittedName>
        <fullName evidence="3">Senescence-induced receptor-like serine/threonine-protein kinase</fullName>
    </submittedName>
</protein>
<evidence type="ECO:0000256" key="1">
    <source>
        <dbReference type="ARBA" id="ARBA00004167"/>
    </source>
</evidence>
<dbReference type="EMBL" id="CP136890">
    <property type="protein sequence ID" value="WOK91458.1"/>
    <property type="molecule type" value="Genomic_DNA"/>
</dbReference>
<keyword evidence="3" id="KW-0675">Receptor</keyword>
<evidence type="ECO:0000259" key="2">
    <source>
        <dbReference type="Pfam" id="PF12819"/>
    </source>
</evidence>
<comment type="subcellular location">
    <subcellularLocation>
        <location evidence="1">Membrane</location>
        <topology evidence="1">Single-pass membrane protein</topology>
    </subcellularLocation>
</comment>
<dbReference type="Proteomes" id="UP001327560">
    <property type="component" value="Chromosome 1"/>
</dbReference>
<name>A0AAQ3JKN7_9LILI</name>
<dbReference type="Pfam" id="PF12819">
    <property type="entry name" value="Malectin_like"/>
    <property type="match status" value="1"/>
</dbReference>
<dbReference type="PANTHER" id="PTHR45631:SF204">
    <property type="entry name" value="OS01G0810800 PROTEIN"/>
    <property type="match status" value="1"/>
</dbReference>
<keyword evidence="3" id="KW-0808">Transferase</keyword>
<accession>A0AAQ3JKN7</accession>
<evidence type="ECO:0000313" key="4">
    <source>
        <dbReference type="Proteomes" id="UP001327560"/>
    </source>
</evidence>
<feature type="domain" description="Malectin-like" evidence="2">
    <location>
        <begin position="7"/>
        <end position="119"/>
    </location>
</feature>